<organism evidence="1">
    <name type="scientific">Nothobranchius pienaari</name>
    <dbReference type="NCBI Taxonomy" id="704102"/>
    <lineage>
        <taxon>Eukaryota</taxon>
        <taxon>Metazoa</taxon>
        <taxon>Chordata</taxon>
        <taxon>Craniata</taxon>
        <taxon>Vertebrata</taxon>
        <taxon>Euteleostomi</taxon>
        <taxon>Actinopterygii</taxon>
        <taxon>Neopterygii</taxon>
        <taxon>Teleostei</taxon>
        <taxon>Neoteleostei</taxon>
        <taxon>Acanthomorphata</taxon>
        <taxon>Ovalentaria</taxon>
        <taxon>Atherinomorphae</taxon>
        <taxon>Cyprinodontiformes</taxon>
        <taxon>Nothobranchiidae</taxon>
        <taxon>Nothobranchius</taxon>
    </lineage>
</organism>
<dbReference type="AlphaFoldDB" id="A0A1A8MMX3"/>
<name>A0A1A8MMX3_9TELE</name>
<proteinExistence type="predicted"/>
<feature type="non-terminal residue" evidence="1">
    <location>
        <position position="1"/>
    </location>
</feature>
<gene>
    <name evidence="1" type="primary">Nfu_g_1_024434</name>
</gene>
<dbReference type="EMBL" id="HAEF01017091">
    <property type="protein sequence ID" value="SBR58250.1"/>
    <property type="molecule type" value="Transcribed_RNA"/>
</dbReference>
<sequence>GRHTRSVIISLDQVLHTRSHPVGSQERCAKTQNYTGDLLNDLQRARTKVTKSTISNTLCKDSNPAVPDAPPSLSQYMCRPV</sequence>
<accession>A0A1A8MMX3</accession>
<evidence type="ECO:0000313" key="1">
    <source>
        <dbReference type="EMBL" id="SBR58250.1"/>
    </source>
</evidence>
<protein>
    <submittedName>
        <fullName evidence="1">Uncharacterized protein</fullName>
    </submittedName>
</protein>
<feature type="non-terminal residue" evidence="1">
    <location>
        <position position="81"/>
    </location>
</feature>
<reference evidence="1" key="1">
    <citation type="submission" date="2016-05" db="EMBL/GenBank/DDBJ databases">
        <authorList>
            <person name="Lavstsen T."/>
            <person name="Jespersen J.S."/>
        </authorList>
    </citation>
    <scope>NUCLEOTIDE SEQUENCE</scope>
    <source>
        <tissue evidence="1">Brain</tissue>
    </source>
</reference>
<reference evidence="1" key="2">
    <citation type="submission" date="2016-06" db="EMBL/GenBank/DDBJ databases">
        <title>The genome of a short-lived fish provides insights into sex chromosome evolution and the genetic control of aging.</title>
        <authorList>
            <person name="Reichwald K."/>
            <person name="Felder M."/>
            <person name="Petzold A."/>
            <person name="Koch P."/>
            <person name="Groth M."/>
            <person name="Platzer M."/>
        </authorList>
    </citation>
    <scope>NUCLEOTIDE SEQUENCE</scope>
    <source>
        <tissue evidence="1">Brain</tissue>
    </source>
</reference>